<feature type="non-terminal residue" evidence="1">
    <location>
        <position position="1"/>
    </location>
</feature>
<reference evidence="1" key="1">
    <citation type="submission" date="2015-12" db="EMBL/GenBank/DDBJ databases">
        <title>Gene expression during late stages of embryo sac development: a critical building block for successful pollen-pistil interactions.</title>
        <authorList>
            <person name="Liu Y."/>
            <person name="Joly V."/>
            <person name="Sabar M."/>
            <person name="Matton D.P."/>
        </authorList>
    </citation>
    <scope>NUCLEOTIDE SEQUENCE</scope>
</reference>
<protein>
    <submittedName>
        <fullName evidence="1">Putative ovule protein</fullName>
    </submittedName>
</protein>
<evidence type="ECO:0000313" key="1">
    <source>
        <dbReference type="EMBL" id="JAP14154.1"/>
    </source>
</evidence>
<organism evidence="1">
    <name type="scientific">Solanum chacoense</name>
    <name type="common">Chaco potato</name>
    <dbReference type="NCBI Taxonomy" id="4108"/>
    <lineage>
        <taxon>Eukaryota</taxon>
        <taxon>Viridiplantae</taxon>
        <taxon>Streptophyta</taxon>
        <taxon>Embryophyta</taxon>
        <taxon>Tracheophyta</taxon>
        <taxon>Spermatophyta</taxon>
        <taxon>Magnoliopsida</taxon>
        <taxon>eudicotyledons</taxon>
        <taxon>Gunneridae</taxon>
        <taxon>Pentapetalae</taxon>
        <taxon>asterids</taxon>
        <taxon>lamiids</taxon>
        <taxon>Solanales</taxon>
        <taxon>Solanaceae</taxon>
        <taxon>Solanoideae</taxon>
        <taxon>Solaneae</taxon>
        <taxon>Solanum</taxon>
    </lineage>
</organism>
<accession>A0A0V0H1Z0</accession>
<dbReference type="EMBL" id="GEDG01026974">
    <property type="protein sequence ID" value="JAP14154.1"/>
    <property type="molecule type" value="Transcribed_RNA"/>
</dbReference>
<name>A0A0V0H1Z0_SOLCH</name>
<dbReference type="AlphaFoldDB" id="A0A0V0H1Z0"/>
<proteinExistence type="predicted"/>
<sequence>HFLYRMAHYLIFASPLWQHQEISLLICIKNSTFMSRTALSLEEFFKKVLGFSIPSHGIIDNL</sequence>